<proteinExistence type="predicted"/>
<dbReference type="Proteomes" id="UP000217790">
    <property type="component" value="Unassembled WGS sequence"/>
</dbReference>
<gene>
    <name evidence="1" type="ORF">ARMGADRAFT_1071257</name>
</gene>
<evidence type="ECO:0008006" key="3">
    <source>
        <dbReference type="Google" id="ProtNLM"/>
    </source>
</evidence>
<dbReference type="InParanoid" id="A0A2H3E2S0"/>
<name>A0A2H3E2S0_ARMGA</name>
<keyword evidence="2" id="KW-1185">Reference proteome</keyword>
<evidence type="ECO:0000313" key="1">
    <source>
        <dbReference type="EMBL" id="PBL01746.1"/>
    </source>
</evidence>
<sequence length="108" mass="12038">MDDRGAFFQADTRESKADVVRPCSSSVAVYCLAAKRKAEALYSTALVASTSSDKFEEIESDLKDQEGGISILIAAYSLYRVSFKNTTGRERFEVAQRCMIRMNEIFSS</sequence>
<protein>
    <recommendedName>
        <fullName evidence="3">14-3-3 domain-containing protein</fullName>
    </recommendedName>
</protein>
<dbReference type="AlphaFoldDB" id="A0A2H3E2S0"/>
<accession>A0A2H3E2S0</accession>
<dbReference type="EMBL" id="KZ293645">
    <property type="protein sequence ID" value="PBL01746.1"/>
    <property type="molecule type" value="Genomic_DNA"/>
</dbReference>
<evidence type="ECO:0000313" key="2">
    <source>
        <dbReference type="Proteomes" id="UP000217790"/>
    </source>
</evidence>
<dbReference type="OrthoDB" id="10400468at2759"/>
<reference evidence="2" key="1">
    <citation type="journal article" date="2017" name="Nat. Ecol. Evol.">
        <title>Genome expansion and lineage-specific genetic innovations in the forest pathogenic fungi Armillaria.</title>
        <authorList>
            <person name="Sipos G."/>
            <person name="Prasanna A.N."/>
            <person name="Walter M.C."/>
            <person name="O'Connor E."/>
            <person name="Balint B."/>
            <person name="Krizsan K."/>
            <person name="Kiss B."/>
            <person name="Hess J."/>
            <person name="Varga T."/>
            <person name="Slot J."/>
            <person name="Riley R."/>
            <person name="Boka B."/>
            <person name="Rigling D."/>
            <person name="Barry K."/>
            <person name="Lee J."/>
            <person name="Mihaltcheva S."/>
            <person name="LaButti K."/>
            <person name="Lipzen A."/>
            <person name="Waldron R."/>
            <person name="Moloney N.M."/>
            <person name="Sperisen C."/>
            <person name="Kredics L."/>
            <person name="Vagvoelgyi C."/>
            <person name="Patrignani A."/>
            <person name="Fitzpatrick D."/>
            <person name="Nagy I."/>
            <person name="Doyle S."/>
            <person name="Anderson J.B."/>
            <person name="Grigoriev I.V."/>
            <person name="Gueldener U."/>
            <person name="Muensterkoetter M."/>
            <person name="Nagy L.G."/>
        </authorList>
    </citation>
    <scope>NUCLEOTIDE SEQUENCE [LARGE SCALE GENOMIC DNA]</scope>
    <source>
        <strain evidence="2">Ar21-2</strain>
    </source>
</reference>
<organism evidence="1 2">
    <name type="scientific">Armillaria gallica</name>
    <name type="common">Bulbous honey fungus</name>
    <name type="synonym">Armillaria bulbosa</name>
    <dbReference type="NCBI Taxonomy" id="47427"/>
    <lineage>
        <taxon>Eukaryota</taxon>
        <taxon>Fungi</taxon>
        <taxon>Dikarya</taxon>
        <taxon>Basidiomycota</taxon>
        <taxon>Agaricomycotina</taxon>
        <taxon>Agaricomycetes</taxon>
        <taxon>Agaricomycetidae</taxon>
        <taxon>Agaricales</taxon>
        <taxon>Marasmiineae</taxon>
        <taxon>Physalacriaceae</taxon>
        <taxon>Armillaria</taxon>
    </lineage>
</organism>